<proteinExistence type="predicted"/>
<gene>
    <name evidence="1" type="ORF">SAMN05421877_10962</name>
</gene>
<evidence type="ECO:0000313" key="2">
    <source>
        <dbReference type="Proteomes" id="UP000236731"/>
    </source>
</evidence>
<evidence type="ECO:0000313" key="1">
    <source>
        <dbReference type="EMBL" id="SEG53798.1"/>
    </source>
</evidence>
<dbReference type="Proteomes" id="UP000236731">
    <property type="component" value="Unassembled WGS sequence"/>
</dbReference>
<reference evidence="2" key="1">
    <citation type="submission" date="2016-10" db="EMBL/GenBank/DDBJ databases">
        <authorList>
            <person name="Varghese N."/>
            <person name="Submissions S."/>
        </authorList>
    </citation>
    <scope>NUCLEOTIDE SEQUENCE [LARGE SCALE GENOMIC DNA]</scope>
    <source>
        <strain evidence="2">DSM 22361</strain>
    </source>
</reference>
<name>A0A1H6AYY8_9SPHI</name>
<accession>A0A1H6AYY8</accession>
<organism evidence="1 2">
    <name type="scientific">Sphingobacterium lactis</name>
    <dbReference type="NCBI Taxonomy" id="797291"/>
    <lineage>
        <taxon>Bacteria</taxon>
        <taxon>Pseudomonadati</taxon>
        <taxon>Bacteroidota</taxon>
        <taxon>Sphingobacteriia</taxon>
        <taxon>Sphingobacteriales</taxon>
        <taxon>Sphingobacteriaceae</taxon>
        <taxon>Sphingobacterium</taxon>
    </lineage>
</organism>
<dbReference type="EMBL" id="FNUT01000009">
    <property type="protein sequence ID" value="SEG53798.1"/>
    <property type="molecule type" value="Genomic_DNA"/>
</dbReference>
<keyword evidence="2" id="KW-1185">Reference proteome</keyword>
<sequence length="50" mass="5909">MNMLLNGYTLSELRPWCKRIPYVLHTCYRHAITSLSVRSHHALMSDKVQH</sequence>
<protein>
    <submittedName>
        <fullName evidence="1">Uncharacterized protein</fullName>
    </submittedName>
</protein>
<dbReference type="AlphaFoldDB" id="A0A1H6AYY8"/>